<dbReference type="PROSITE" id="PS00950">
    <property type="entry name" value="BACTERIAL_OPSIN_1"/>
    <property type="match status" value="1"/>
</dbReference>
<gene>
    <name evidence="12" type="ORF">FZC76_05925</name>
</gene>
<dbReference type="SMART" id="SM01021">
    <property type="entry name" value="Bac_rhodopsin"/>
    <property type="match status" value="1"/>
</dbReference>
<dbReference type="PRINTS" id="PR00251">
    <property type="entry name" value="BACTRLOPSIN"/>
</dbReference>
<dbReference type="GO" id="GO:0016020">
    <property type="term" value="C:membrane"/>
    <property type="evidence" value="ECO:0007669"/>
    <property type="project" value="UniProtKB-SubCell"/>
</dbReference>
<organism evidence="12 13">
    <name type="scientific">Sutcliffiella horikoshii</name>
    <dbReference type="NCBI Taxonomy" id="79883"/>
    <lineage>
        <taxon>Bacteria</taxon>
        <taxon>Bacillati</taxon>
        <taxon>Bacillota</taxon>
        <taxon>Bacilli</taxon>
        <taxon>Bacillales</taxon>
        <taxon>Bacillaceae</taxon>
        <taxon>Sutcliffiella</taxon>
    </lineage>
</organism>
<accession>A0A5D4T256</accession>
<dbReference type="Proteomes" id="UP000322524">
    <property type="component" value="Unassembled WGS sequence"/>
</dbReference>
<dbReference type="EMBL" id="VTEV01000002">
    <property type="protein sequence ID" value="TYS69767.1"/>
    <property type="molecule type" value="Genomic_DNA"/>
</dbReference>
<evidence type="ECO:0000256" key="9">
    <source>
        <dbReference type="ARBA" id="ARBA00023136"/>
    </source>
</evidence>
<keyword evidence="9 11" id="KW-0472">Membrane</keyword>
<evidence type="ECO:0000256" key="7">
    <source>
        <dbReference type="ARBA" id="ARBA00022989"/>
    </source>
</evidence>
<feature type="transmembrane region" description="Helical" evidence="11">
    <location>
        <begin position="133"/>
        <end position="154"/>
    </location>
</feature>
<dbReference type="Gene3D" id="1.20.1070.10">
    <property type="entry name" value="Rhodopsin 7-helix transmembrane proteins"/>
    <property type="match status" value="1"/>
</dbReference>
<evidence type="ECO:0000313" key="13">
    <source>
        <dbReference type="Proteomes" id="UP000322524"/>
    </source>
</evidence>
<comment type="subcellular location">
    <subcellularLocation>
        <location evidence="1">Membrane</location>
        <topology evidence="1">Multi-pass membrane protein</topology>
    </subcellularLocation>
</comment>
<feature type="transmembrane region" description="Helical" evidence="11">
    <location>
        <begin position="166"/>
        <end position="183"/>
    </location>
</feature>
<dbReference type="InterPro" id="IPR018229">
    <property type="entry name" value="Rhodopsin_retinal_BS"/>
</dbReference>
<keyword evidence="5 11" id="KW-0812">Transmembrane</keyword>
<dbReference type="SUPFAM" id="SSF81321">
    <property type="entry name" value="Family A G protein-coupled receptor-like"/>
    <property type="match status" value="1"/>
</dbReference>
<keyword evidence="8" id="KW-0157">Chromophore</keyword>
<comment type="caution">
    <text evidence="12">The sequence shown here is derived from an EMBL/GenBank/DDBJ whole genome shotgun (WGS) entry which is preliminary data.</text>
</comment>
<evidence type="ECO:0000256" key="5">
    <source>
        <dbReference type="ARBA" id="ARBA00022692"/>
    </source>
</evidence>
<evidence type="ECO:0000256" key="3">
    <source>
        <dbReference type="ARBA" id="ARBA00022543"/>
    </source>
</evidence>
<name>A0A5D4T256_9BACI</name>
<keyword evidence="10" id="KW-0675">Receptor</keyword>
<dbReference type="PANTHER" id="PTHR28286">
    <property type="match status" value="1"/>
</dbReference>
<feature type="transmembrane region" description="Helical" evidence="11">
    <location>
        <begin position="81"/>
        <end position="99"/>
    </location>
</feature>
<feature type="transmembrane region" description="Helical" evidence="11">
    <location>
        <begin position="42"/>
        <end position="61"/>
    </location>
</feature>
<reference evidence="12 13" key="1">
    <citation type="submission" date="2019-08" db="EMBL/GenBank/DDBJ databases">
        <title>Bacillus genomes from the desert of Cuatro Cienegas, Coahuila.</title>
        <authorList>
            <person name="Olmedo-Alvarez G."/>
        </authorList>
    </citation>
    <scope>NUCLEOTIDE SEQUENCE [LARGE SCALE GENOMIC DNA]</scope>
    <source>
        <strain evidence="12 13">CH28_1T</strain>
    </source>
</reference>
<keyword evidence="7 11" id="KW-1133">Transmembrane helix</keyword>
<evidence type="ECO:0000256" key="4">
    <source>
        <dbReference type="ARBA" id="ARBA00022606"/>
    </source>
</evidence>
<dbReference type="GO" id="GO:0005216">
    <property type="term" value="F:monoatomic ion channel activity"/>
    <property type="evidence" value="ECO:0007669"/>
    <property type="project" value="InterPro"/>
</dbReference>
<feature type="transmembrane region" description="Helical" evidence="11">
    <location>
        <begin position="106"/>
        <end position="127"/>
    </location>
</feature>
<feature type="transmembrane region" description="Helical" evidence="11">
    <location>
        <begin position="12"/>
        <end position="30"/>
    </location>
</feature>
<proteinExistence type="inferred from homology"/>
<dbReference type="OrthoDB" id="70408at2"/>
<evidence type="ECO:0000256" key="1">
    <source>
        <dbReference type="ARBA" id="ARBA00004141"/>
    </source>
</evidence>
<keyword evidence="3" id="KW-0600">Photoreceptor protein</keyword>
<dbReference type="AlphaFoldDB" id="A0A5D4T256"/>
<feature type="transmembrane region" description="Helical" evidence="11">
    <location>
        <begin position="203"/>
        <end position="225"/>
    </location>
</feature>
<comment type="similarity">
    <text evidence="2">Belongs to the archaeal/bacterial/fungal opsin family.</text>
</comment>
<protein>
    <submittedName>
        <fullName evidence="12">Lactococcin</fullName>
    </submittedName>
</protein>
<dbReference type="InterPro" id="IPR001425">
    <property type="entry name" value="Arc/bac/fun_rhodopsins"/>
</dbReference>
<evidence type="ECO:0000256" key="6">
    <source>
        <dbReference type="ARBA" id="ARBA00022925"/>
    </source>
</evidence>
<evidence type="ECO:0000256" key="8">
    <source>
        <dbReference type="ARBA" id="ARBA00022991"/>
    </source>
</evidence>
<dbReference type="Pfam" id="PF01036">
    <property type="entry name" value="Bac_rhodopsin"/>
    <property type="match status" value="1"/>
</dbReference>
<evidence type="ECO:0000256" key="10">
    <source>
        <dbReference type="ARBA" id="ARBA00023170"/>
    </source>
</evidence>
<keyword evidence="4" id="KW-0716">Sensory transduction</keyword>
<dbReference type="PANTHER" id="PTHR28286:SF2">
    <property type="entry name" value="BACTERIORHODOPSIN _OPSIN, NOPA (EUROFUNG)"/>
    <property type="match status" value="1"/>
</dbReference>
<dbReference type="GO" id="GO:0007602">
    <property type="term" value="P:phototransduction"/>
    <property type="evidence" value="ECO:0007669"/>
    <property type="project" value="UniProtKB-KW"/>
</dbReference>
<dbReference type="STRING" id="79883.GCA_001636495_00951"/>
<keyword evidence="6" id="KW-0681">Retinal protein</keyword>
<sequence>MYTEMYPLEVNLLWFYVAVMFLAAVIFAVMGFKRKKLPRAEYLIAFIIVAWSGTAYSAMALGQGHVTIGDKVTYYARYLDWLVTTPLLLVALAFTAMHYMPKDKVLIGGLIAADVFMILTGLIADLSPTPVRYFWYGLGWVGLMFIMYIIWWPLRRKAMAQSSKLHRFYLIVAGYLTILWFGYPTFWILGPSGVHLFGQVTDTILFVFLPIFSKAGFSLIDLLGLQKLGKNSSKVPQPIQ</sequence>
<evidence type="ECO:0000256" key="2">
    <source>
        <dbReference type="ARBA" id="ARBA00008130"/>
    </source>
</evidence>
<evidence type="ECO:0000313" key="12">
    <source>
        <dbReference type="EMBL" id="TYS69767.1"/>
    </source>
</evidence>
<evidence type="ECO:0000256" key="11">
    <source>
        <dbReference type="SAM" id="Phobius"/>
    </source>
</evidence>
<dbReference type="GO" id="GO:0009881">
    <property type="term" value="F:photoreceptor activity"/>
    <property type="evidence" value="ECO:0007669"/>
    <property type="project" value="UniProtKB-KW"/>
</dbReference>
<dbReference type="RefSeq" id="WP_148987328.1">
    <property type="nucleotide sequence ID" value="NZ_VTEV01000002.1"/>
</dbReference>